<proteinExistence type="predicted"/>
<name>A0A8J2T2U6_9STRA</name>
<dbReference type="InterPro" id="IPR029058">
    <property type="entry name" value="AB_hydrolase_fold"/>
</dbReference>
<dbReference type="InterPro" id="IPR008547">
    <property type="entry name" value="DUF829_TMEM53"/>
</dbReference>
<evidence type="ECO:0000313" key="2">
    <source>
        <dbReference type="Proteomes" id="UP000789595"/>
    </source>
</evidence>
<protein>
    <submittedName>
        <fullName evidence="1">Uncharacterized protein</fullName>
    </submittedName>
</protein>
<dbReference type="PANTHER" id="PTHR20908">
    <property type="entry name" value="LD15586P"/>
    <property type="match status" value="1"/>
</dbReference>
<comment type="caution">
    <text evidence="1">The sequence shown here is derived from an EMBL/GenBank/DDBJ whole genome shotgun (WGS) entry which is preliminary data.</text>
</comment>
<dbReference type="EMBL" id="CAKKNE010000006">
    <property type="protein sequence ID" value="CAH0379671.1"/>
    <property type="molecule type" value="Genomic_DNA"/>
</dbReference>
<reference evidence="1" key="1">
    <citation type="submission" date="2021-11" db="EMBL/GenBank/DDBJ databases">
        <authorList>
            <consortium name="Genoscope - CEA"/>
            <person name="William W."/>
        </authorList>
    </citation>
    <scope>NUCLEOTIDE SEQUENCE</scope>
</reference>
<dbReference type="Proteomes" id="UP000789595">
    <property type="component" value="Unassembled WGS sequence"/>
</dbReference>
<dbReference type="PANTHER" id="PTHR20908:SF1">
    <property type="entry name" value="LD15586P"/>
    <property type="match status" value="1"/>
</dbReference>
<sequence>MLLQRVARAQIRRAQRSAALSTTAPTLPPSCVWRPCPHDDRSPNAPVVVVFGFTSSTQKQLAKYAKVYHALGLDAITWACPPREVLRPERSRETAARLLDALHEDTLMNRNIVLNGLSAGAYSVGNTLLELDARGGRDAFYDRIKTAVYDCPVDFDGVPKGVSSAMLGEGTPLQKLGESAIRLYLSAVDTEKWESSSAMFHAMPPAPPSLWIYSLNDEILDIPSIEKMIAKWRARGDDVETLVLDESPHVKNLLTAPDAYYDAVRTRVGDFRSNSNS</sequence>
<accession>A0A8J2T2U6</accession>
<dbReference type="AlphaFoldDB" id="A0A8J2T2U6"/>
<dbReference type="GO" id="GO:0017171">
    <property type="term" value="F:serine hydrolase activity"/>
    <property type="evidence" value="ECO:0007669"/>
    <property type="project" value="TreeGrafter"/>
</dbReference>
<dbReference type="SUPFAM" id="SSF53474">
    <property type="entry name" value="alpha/beta-Hydrolases"/>
    <property type="match status" value="1"/>
</dbReference>
<gene>
    <name evidence="1" type="ORF">PECAL_6P13000</name>
</gene>
<keyword evidence="2" id="KW-1185">Reference proteome</keyword>
<evidence type="ECO:0000313" key="1">
    <source>
        <dbReference type="EMBL" id="CAH0379671.1"/>
    </source>
</evidence>
<organism evidence="1 2">
    <name type="scientific">Pelagomonas calceolata</name>
    <dbReference type="NCBI Taxonomy" id="35677"/>
    <lineage>
        <taxon>Eukaryota</taxon>
        <taxon>Sar</taxon>
        <taxon>Stramenopiles</taxon>
        <taxon>Ochrophyta</taxon>
        <taxon>Pelagophyceae</taxon>
        <taxon>Pelagomonadales</taxon>
        <taxon>Pelagomonadaceae</taxon>
        <taxon>Pelagomonas</taxon>
    </lineage>
</organism>
<dbReference type="OrthoDB" id="77878at2759"/>
<dbReference type="Pfam" id="PF05705">
    <property type="entry name" value="DUF829"/>
    <property type="match status" value="1"/>
</dbReference>
<dbReference type="Gene3D" id="3.40.50.1820">
    <property type="entry name" value="alpha/beta hydrolase"/>
    <property type="match status" value="1"/>
</dbReference>